<feature type="region of interest" description="Disordered" evidence="1">
    <location>
        <begin position="1"/>
        <end position="47"/>
    </location>
</feature>
<reference evidence="2" key="1">
    <citation type="submission" date="2021-02" db="EMBL/GenBank/DDBJ databases">
        <authorList>
            <person name="Palmer J.M."/>
        </authorList>
    </citation>
    <scope>NUCLEOTIDE SEQUENCE</scope>
    <source>
        <strain evidence="2">SCRP734</strain>
    </source>
</reference>
<organism evidence="2 3">
    <name type="scientific">Phytophthora pseudosyringae</name>
    <dbReference type="NCBI Taxonomy" id="221518"/>
    <lineage>
        <taxon>Eukaryota</taxon>
        <taxon>Sar</taxon>
        <taxon>Stramenopiles</taxon>
        <taxon>Oomycota</taxon>
        <taxon>Peronosporomycetes</taxon>
        <taxon>Peronosporales</taxon>
        <taxon>Peronosporaceae</taxon>
        <taxon>Phytophthora</taxon>
    </lineage>
</organism>
<dbReference type="AlphaFoldDB" id="A0A8T1WNX9"/>
<comment type="caution">
    <text evidence="2">The sequence shown here is derived from an EMBL/GenBank/DDBJ whole genome shotgun (WGS) entry which is preliminary data.</text>
</comment>
<accession>A0A8T1WNX9</accession>
<gene>
    <name evidence="2" type="ORF">PHYPSEUDO_004446</name>
</gene>
<evidence type="ECO:0000313" key="3">
    <source>
        <dbReference type="Proteomes" id="UP000694044"/>
    </source>
</evidence>
<evidence type="ECO:0000313" key="2">
    <source>
        <dbReference type="EMBL" id="KAG7393683.1"/>
    </source>
</evidence>
<name>A0A8T1WNX9_9STRA</name>
<protein>
    <submittedName>
        <fullName evidence="2">Uncharacterized protein</fullName>
    </submittedName>
</protein>
<sequence length="96" mass="10341">MERDPHLESKSRLYVNAETSLGVGPRDGSAPRHRPNQWCPSSSTGSAPCAGVSGLTPHLGFVCRGQRMAAKIDAISANRERASKSRPCIKMLPARL</sequence>
<dbReference type="EMBL" id="JAGDFM010000002">
    <property type="protein sequence ID" value="KAG7393683.1"/>
    <property type="molecule type" value="Genomic_DNA"/>
</dbReference>
<dbReference type="Proteomes" id="UP000694044">
    <property type="component" value="Unassembled WGS sequence"/>
</dbReference>
<keyword evidence="3" id="KW-1185">Reference proteome</keyword>
<evidence type="ECO:0000256" key="1">
    <source>
        <dbReference type="SAM" id="MobiDB-lite"/>
    </source>
</evidence>
<feature type="compositionally biased region" description="Basic and acidic residues" evidence="1">
    <location>
        <begin position="1"/>
        <end position="11"/>
    </location>
</feature>
<proteinExistence type="predicted"/>